<evidence type="ECO:0000313" key="4">
    <source>
        <dbReference type="Proteomes" id="UP001497392"/>
    </source>
</evidence>
<reference evidence="3 4" key="1">
    <citation type="submission" date="2024-06" db="EMBL/GenBank/DDBJ databases">
        <authorList>
            <person name="Kraege A."/>
            <person name="Thomma B."/>
        </authorList>
    </citation>
    <scope>NUCLEOTIDE SEQUENCE [LARGE SCALE GENOMIC DNA]</scope>
</reference>
<feature type="region of interest" description="Disordered" evidence="1">
    <location>
        <begin position="46"/>
        <end position="105"/>
    </location>
</feature>
<feature type="compositionally biased region" description="Polar residues" evidence="1">
    <location>
        <begin position="89"/>
        <end position="105"/>
    </location>
</feature>
<feature type="region of interest" description="Disordered" evidence="1">
    <location>
        <begin position="117"/>
        <end position="142"/>
    </location>
</feature>
<organism evidence="3 4">
    <name type="scientific">Coccomyxa viridis</name>
    <dbReference type="NCBI Taxonomy" id="1274662"/>
    <lineage>
        <taxon>Eukaryota</taxon>
        <taxon>Viridiplantae</taxon>
        <taxon>Chlorophyta</taxon>
        <taxon>core chlorophytes</taxon>
        <taxon>Trebouxiophyceae</taxon>
        <taxon>Trebouxiophyceae incertae sedis</taxon>
        <taxon>Coccomyxaceae</taxon>
        <taxon>Coccomyxa</taxon>
    </lineage>
</organism>
<feature type="signal peptide" evidence="2">
    <location>
        <begin position="1"/>
        <end position="36"/>
    </location>
</feature>
<name>A0ABP1FET0_9CHLO</name>
<gene>
    <name evidence="3" type="primary">g31</name>
    <name evidence="3" type="ORF">VP750_LOCUS23</name>
</gene>
<accession>A0ABP1FET0</accession>
<feature type="chain" id="PRO_5046138388" evidence="2">
    <location>
        <begin position="37"/>
        <end position="322"/>
    </location>
</feature>
<evidence type="ECO:0000256" key="1">
    <source>
        <dbReference type="SAM" id="MobiDB-lite"/>
    </source>
</evidence>
<keyword evidence="4" id="KW-1185">Reference proteome</keyword>
<feature type="compositionally biased region" description="Low complexity" evidence="1">
    <location>
        <begin position="46"/>
        <end position="73"/>
    </location>
</feature>
<proteinExistence type="predicted"/>
<comment type="caution">
    <text evidence="3">The sequence shown here is derived from an EMBL/GenBank/DDBJ whole genome shotgun (WGS) entry which is preliminary data.</text>
</comment>
<sequence>MYIQEGHIGPGPRMRRSTASVALLLVFCLSVQGSFARRLQQNGQAQQQAYSAPQDSTTSQAATAPASFQAADTSAQSAGVQAPSAGAYQGSNMQTQASTQGQADYQGSNLQQAPTFGLRQQAPSSTDQAQAPPPVQSVSQANPNKITNYYVDLAPGSSLDLGNQNGYPRIAATAPGRSVVVAQGPGQKNPDVSFDLGPQDTPVKVTLGRQQALDGGVSDNPQANDESGLSGSLNLGHYGVTQTNSFESVKVGGQGAELVTPFAKLQVPYQALTNFGQSFQQLPGQLQNAAKIFQVQSNGAPLFAPQAAPLAPSGSYAAQAAP</sequence>
<protein>
    <submittedName>
        <fullName evidence="3">G31 protein</fullName>
    </submittedName>
</protein>
<evidence type="ECO:0000256" key="2">
    <source>
        <dbReference type="SAM" id="SignalP"/>
    </source>
</evidence>
<evidence type="ECO:0000313" key="3">
    <source>
        <dbReference type="EMBL" id="CAL5218364.1"/>
    </source>
</evidence>
<keyword evidence="2" id="KW-0732">Signal</keyword>
<dbReference type="EMBL" id="CAXHTA020000001">
    <property type="protein sequence ID" value="CAL5218364.1"/>
    <property type="molecule type" value="Genomic_DNA"/>
</dbReference>
<dbReference type="Proteomes" id="UP001497392">
    <property type="component" value="Unassembled WGS sequence"/>
</dbReference>